<evidence type="ECO:0000313" key="11">
    <source>
        <dbReference type="Proteomes" id="UP000548582"/>
    </source>
</evidence>
<dbReference type="PIRSF" id="PIRSF004925">
    <property type="entry name" value="HcaT"/>
    <property type="match status" value="1"/>
</dbReference>
<dbReference type="GO" id="GO:0005886">
    <property type="term" value="C:plasma membrane"/>
    <property type="evidence" value="ECO:0007669"/>
    <property type="project" value="UniProtKB-SubCell"/>
</dbReference>
<evidence type="ECO:0000256" key="5">
    <source>
        <dbReference type="ARBA" id="ARBA00022692"/>
    </source>
</evidence>
<gene>
    <name evidence="10" type="ORF">GWK16_18670</name>
</gene>
<dbReference type="EMBL" id="JABBKX010000007">
    <property type="protein sequence ID" value="NMJ43279.1"/>
    <property type="molecule type" value="Genomic_DNA"/>
</dbReference>
<evidence type="ECO:0000256" key="4">
    <source>
        <dbReference type="ARBA" id="ARBA00022519"/>
    </source>
</evidence>
<comment type="caution">
    <text evidence="10">The sequence shown here is derived from an EMBL/GenBank/DDBJ whole genome shotgun (WGS) entry which is preliminary data.</text>
</comment>
<evidence type="ECO:0000259" key="9">
    <source>
        <dbReference type="Pfam" id="PF12832"/>
    </source>
</evidence>
<comment type="subcellular location">
    <subcellularLocation>
        <location evidence="1">Cell inner membrane</location>
        <topology evidence="1">Multi-pass membrane protein</topology>
    </subcellularLocation>
</comment>
<keyword evidence="4" id="KW-0997">Cell inner membrane</keyword>
<dbReference type="GO" id="GO:0015528">
    <property type="term" value="F:lactose:proton symporter activity"/>
    <property type="evidence" value="ECO:0007669"/>
    <property type="project" value="TreeGrafter"/>
</dbReference>
<feature type="transmembrane region" description="Helical" evidence="8">
    <location>
        <begin position="297"/>
        <end position="318"/>
    </location>
</feature>
<dbReference type="SUPFAM" id="SSF103473">
    <property type="entry name" value="MFS general substrate transporter"/>
    <property type="match status" value="1"/>
</dbReference>
<evidence type="ECO:0000256" key="6">
    <source>
        <dbReference type="ARBA" id="ARBA00022989"/>
    </source>
</evidence>
<keyword evidence="11" id="KW-1185">Reference proteome</keyword>
<evidence type="ECO:0000256" key="7">
    <source>
        <dbReference type="ARBA" id="ARBA00023136"/>
    </source>
</evidence>
<keyword evidence="7 8" id="KW-0472">Membrane</keyword>
<reference evidence="10 11" key="1">
    <citation type="submission" date="2020-03" db="EMBL/GenBank/DDBJ databases">
        <authorList>
            <person name="Sun Q."/>
        </authorList>
    </citation>
    <scope>NUCLEOTIDE SEQUENCE [LARGE SCALE GENOMIC DNA]</scope>
    <source>
        <strain evidence="10 11">JC162</strain>
    </source>
</reference>
<dbReference type="AlphaFoldDB" id="A0A848EI25"/>
<dbReference type="GO" id="GO:0030395">
    <property type="term" value="F:lactose binding"/>
    <property type="evidence" value="ECO:0007669"/>
    <property type="project" value="TreeGrafter"/>
</dbReference>
<dbReference type="PANTHER" id="PTHR23522:SF10">
    <property type="entry name" value="3-PHENYLPROPIONIC ACID TRANSPORTER-RELATED"/>
    <property type="match status" value="1"/>
</dbReference>
<organism evidence="10 11">
    <name type="scientific">Neoroseomonas marina</name>
    <dbReference type="NCBI Taxonomy" id="1232220"/>
    <lineage>
        <taxon>Bacteria</taxon>
        <taxon>Pseudomonadati</taxon>
        <taxon>Pseudomonadota</taxon>
        <taxon>Alphaproteobacteria</taxon>
        <taxon>Acetobacterales</taxon>
        <taxon>Acetobacteraceae</taxon>
        <taxon>Neoroseomonas</taxon>
    </lineage>
</organism>
<feature type="transmembrane region" description="Helical" evidence="8">
    <location>
        <begin position="168"/>
        <end position="189"/>
    </location>
</feature>
<feature type="transmembrane region" description="Helical" evidence="8">
    <location>
        <begin position="51"/>
        <end position="71"/>
    </location>
</feature>
<evidence type="ECO:0000256" key="1">
    <source>
        <dbReference type="ARBA" id="ARBA00004429"/>
    </source>
</evidence>
<feature type="transmembrane region" description="Helical" evidence="8">
    <location>
        <begin position="83"/>
        <end position="102"/>
    </location>
</feature>
<dbReference type="InterPro" id="IPR026032">
    <property type="entry name" value="HcaT-like"/>
</dbReference>
<dbReference type="Pfam" id="PF12832">
    <property type="entry name" value="MFS_1_like"/>
    <property type="match status" value="1"/>
</dbReference>
<feature type="transmembrane region" description="Helical" evidence="8">
    <location>
        <begin position="242"/>
        <end position="265"/>
    </location>
</feature>
<dbReference type="Gene3D" id="1.20.1250.20">
    <property type="entry name" value="MFS general substrate transporter like domains"/>
    <property type="match status" value="2"/>
</dbReference>
<feature type="transmembrane region" description="Helical" evidence="8">
    <location>
        <begin position="108"/>
        <end position="131"/>
    </location>
</feature>
<dbReference type="Proteomes" id="UP000548582">
    <property type="component" value="Unassembled WGS sequence"/>
</dbReference>
<feature type="transmembrane region" description="Helical" evidence="8">
    <location>
        <begin position="272"/>
        <end position="291"/>
    </location>
</feature>
<sequence length="387" mass="38635">MAGASGRVLPPAAVTSSAPRFALVFAAQFAAVGVTLPFIPPLLASRGLTAAEVGTILAAGASVRLLSGPLGGRLADALGRPRMVMAAGALLAAVAAGLYGIATDFVGLLAANLLFALGFASVVPLGDAMALRAAREERWDYGRVRAAGSAAFIAAAGLSGWLAERAGAGSIAWLLAATLAAAAVATLALPPAPAIARRGGGAFRAVLALPAFRRLLLCSALIQGSHAAYYAFGSIHWEAAGLSGTVIGLLWAWSVVAEVALFAWGRPLAERFGAPGLAAIAAAAACLRWGLTAGTVWLPALMVAQALHALTFGAMHLAAMRVLQASVPPAVAGTAQTLHGAAVGAVMMLATLAAGPAYAAMGGAVFWGMAAMAALALVLRPLARLET</sequence>
<feature type="transmembrane region" description="Helical" evidence="8">
    <location>
        <begin position="143"/>
        <end position="162"/>
    </location>
</feature>
<dbReference type="InterPro" id="IPR024989">
    <property type="entry name" value="MFS_assoc_dom"/>
</dbReference>
<feature type="transmembrane region" description="Helical" evidence="8">
    <location>
        <begin position="358"/>
        <end position="379"/>
    </location>
</feature>
<feature type="transmembrane region" description="Helical" evidence="8">
    <location>
        <begin position="21"/>
        <end position="39"/>
    </location>
</feature>
<keyword evidence="5 8" id="KW-0812">Transmembrane</keyword>
<protein>
    <submittedName>
        <fullName evidence="10">MFS transporter</fullName>
    </submittedName>
</protein>
<keyword evidence="3" id="KW-1003">Cell membrane</keyword>
<feature type="domain" description="Major facilitator superfamily associated" evidence="9">
    <location>
        <begin position="27"/>
        <end position="365"/>
    </location>
</feature>
<dbReference type="InterPro" id="IPR036259">
    <property type="entry name" value="MFS_trans_sf"/>
</dbReference>
<evidence type="ECO:0000256" key="2">
    <source>
        <dbReference type="ARBA" id="ARBA00022448"/>
    </source>
</evidence>
<name>A0A848EI25_9PROT</name>
<feature type="transmembrane region" description="Helical" evidence="8">
    <location>
        <begin position="330"/>
        <end position="352"/>
    </location>
</feature>
<keyword evidence="6 8" id="KW-1133">Transmembrane helix</keyword>
<dbReference type="NCBIfam" id="NF037955">
    <property type="entry name" value="mfs"/>
    <property type="match status" value="1"/>
</dbReference>
<evidence type="ECO:0000256" key="8">
    <source>
        <dbReference type="SAM" id="Phobius"/>
    </source>
</evidence>
<keyword evidence="2" id="KW-0813">Transport</keyword>
<accession>A0A848EI25</accession>
<proteinExistence type="predicted"/>
<dbReference type="PANTHER" id="PTHR23522">
    <property type="entry name" value="BLL5896 PROTEIN"/>
    <property type="match status" value="1"/>
</dbReference>
<evidence type="ECO:0000313" key="10">
    <source>
        <dbReference type="EMBL" id="NMJ43279.1"/>
    </source>
</evidence>
<evidence type="ECO:0000256" key="3">
    <source>
        <dbReference type="ARBA" id="ARBA00022475"/>
    </source>
</evidence>